<dbReference type="EMBL" id="JABDSR010000001">
    <property type="protein sequence ID" value="NMW84257.1"/>
    <property type="molecule type" value="Genomic_DNA"/>
</dbReference>
<comment type="caution">
    <text evidence="1">The sequence shown here is derived from an EMBL/GenBank/DDBJ whole genome shotgun (WGS) entry which is preliminary data.</text>
</comment>
<sequence>MKYHDFILNTGTAIAEIHGGNRKKLDEHGDVIIEKFDPIVEVSIIKD</sequence>
<dbReference type="Proteomes" id="UP000568273">
    <property type="component" value="Unassembled WGS sequence"/>
</dbReference>
<protein>
    <submittedName>
        <fullName evidence="1">Uncharacterized protein</fullName>
    </submittedName>
</protein>
<gene>
    <name evidence="1" type="ORF">HKO22_00675</name>
</gene>
<dbReference type="AlphaFoldDB" id="A0A848R4T6"/>
<proteinExistence type="predicted"/>
<reference evidence="1" key="1">
    <citation type="submission" date="2020-04" db="EMBL/GenBank/DDBJ databases">
        <title>Peptoniphilus sp. nov. isolated from swine feces.</title>
        <authorList>
            <person name="Ryu S.W."/>
        </authorList>
    </citation>
    <scope>NUCLEOTIDE SEQUENCE [LARGE SCALE GENOMIC DNA]</scope>
    <source>
        <strain evidence="1">AGMB00490</strain>
    </source>
</reference>
<evidence type="ECO:0000313" key="2">
    <source>
        <dbReference type="Proteomes" id="UP000568273"/>
    </source>
</evidence>
<keyword evidence="2" id="KW-1185">Reference proteome</keyword>
<name>A0A848R4T6_9FIRM</name>
<evidence type="ECO:0000313" key="1">
    <source>
        <dbReference type="EMBL" id="NMW84257.1"/>
    </source>
</evidence>
<accession>A0A848R4T6</accession>
<organism evidence="1 2">
    <name type="scientific">Peptoniphilus faecalis</name>
    <dbReference type="NCBI Taxonomy" id="2731255"/>
    <lineage>
        <taxon>Bacteria</taxon>
        <taxon>Bacillati</taxon>
        <taxon>Bacillota</taxon>
        <taxon>Tissierellia</taxon>
        <taxon>Tissierellales</taxon>
        <taxon>Peptoniphilaceae</taxon>
        <taxon>Peptoniphilus</taxon>
    </lineage>
</organism>